<evidence type="ECO:0000256" key="3">
    <source>
        <dbReference type="ARBA" id="ARBA00022853"/>
    </source>
</evidence>
<dbReference type="SUPFAM" id="SSF51197">
    <property type="entry name" value="Clavaminate synthase-like"/>
    <property type="match status" value="1"/>
</dbReference>
<keyword evidence="4" id="KW-0223">Dioxygenase</keyword>
<gene>
    <name evidence="12" type="ORF">NEZAVI_LOCUS3772</name>
</gene>
<keyword evidence="6" id="KW-0408">Iron</keyword>
<dbReference type="InterPro" id="IPR050690">
    <property type="entry name" value="JHDM1_Histone_Demethylase"/>
</dbReference>
<keyword evidence="2" id="KW-0479">Metal-binding</keyword>
<dbReference type="Proteomes" id="UP001152798">
    <property type="component" value="Chromosome 2"/>
</dbReference>
<feature type="compositionally biased region" description="Basic residues" evidence="10">
    <location>
        <begin position="402"/>
        <end position="411"/>
    </location>
</feature>
<dbReference type="EMBL" id="OV725078">
    <property type="protein sequence ID" value="CAH1393051.1"/>
    <property type="molecule type" value="Genomic_DNA"/>
</dbReference>
<evidence type="ECO:0000256" key="9">
    <source>
        <dbReference type="ARBA" id="ARBA00023242"/>
    </source>
</evidence>
<dbReference type="AlphaFoldDB" id="A0A9P0EFW1"/>
<evidence type="ECO:0000256" key="1">
    <source>
        <dbReference type="ARBA" id="ARBA00004123"/>
    </source>
</evidence>
<evidence type="ECO:0000256" key="8">
    <source>
        <dbReference type="ARBA" id="ARBA00023163"/>
    </source>
</evidence>
<comment type="subcellular location">
    <subcellularLocation>
        <location evidence="1">Nucleus</location>
    </subcellularLocation>
</comment>
<dbReference type="GO" id="GO:0005634">
    <property type="term" value="C:nucleus"/>
    <property type="evidence" value="ECO:0007669"/>
    <property type="project" value="UniProtKB-SubCell"/>
</dbReference>
<sequence length="703" mass="80583">MERRRGMQFLTGSHEFIEELKKRTFKSGESILQQVKNEDFTFNYMIENGFNNPILFKKPEGLNLKTPKFTDWTSLEHYVGGEKMVEVIDVEEQDYCVISFSAMIKYIKATKRSRVLNLISLECSDTRLGKLIQPPQVADDLDWVSRYWCNKKTDNHNFKDVPRVQRYCLISPINAFTDFHIDFGGTSVWYHVVKGAKIFYLIRPTLDNLNLYGNWLDSVNRLRTFFADQVDECFKLTLVPGNTLFLPTGWIHAVLTVEDSLVFGGNFLHSLNMEGQLRIYALETRTKTPERLLYPHFEEIHWRAARGLSKELEDFNSRSLAAPAYLINGLKSVLSCLKQWISSPRSIISECEKNIIIKDLNRQIKHADRISLSINPPKPERGSTRPRKKRILADFVSYPPSSRKKLKKKHTQPVVPNAENKTNEKWHVQHGDTKVVIKKLKSPTRHSNVMSPDHLIDENQPTPMDNTISVSSDSDSSCEIISSFNLPGTSKKPFSNQPGPSKDSQHSQPPGYPLFSRIPFTGFRKYTRITISHERYMRLYSSSTAKYEPQGTSNTSGKEETVHFTSTSSKSVVVHQDEEYIYPSLILTDDEAQGYRLPNQEKDIPWNPRAKVGKVIPKTDRPCRKGKQKVAVEKGLEEAASVVDKTNFQPAKERKKRNFAKSLLKESLSPTTSNSTKPSAKGRRQSTVKQRLSKILKLNKNHR</sequence>
<evidence type="ECO:0000256" key="5">
    <source>
        <dbReference type="ARBA" id="ARBA00023002"/>
    </source>
</evidence>
<dbReference type="InterPro" id="IPR003347">
    <property type="entry name" value="JmjC_dom"/>
</dbReference>
<keyword evidence="13" id="KW-1185">Reference proteome</keyword>
<accession>A0A9P0EFW1</accession>
<evidence type="ECO:0000256" key="10">
    <source>
        <dbReference type="SAM" id="MobiDB-lite"/>
    </source>
</evidence>
<evidence type="ECO:0000259" key="11">
    <source>
        <dbReference type="PROSITE" id="PS51184"/>
    </source>
</evidence>
<feature type="compositionally biased region" description="Basic residues" evidence="10">
    <location>
        <begin position="680"/>
        <end position="703"/>
    </location>
</feature>
<organism evidence="12 13">
    <name type="scientific">Nezara viridula</name>
    <name type="common">Southern green stink bug</name>
    <name type="synonym">Cimex viridulus</name>
    <dbReference type="NCBI Taxonomy" id="85310"/>
    <lineage>
        <taxon>Eukaryota</taxon>
        <taxon>Metazoa</taxon>
        <taxon>Ecdysozoa</taxon>
        <taxon>Arthropoda</taxon>
        <taxon>Hexapoda</taxon>
        <taxon>Insecta</taxon>
        <taxon>Pterygota</taxon>
        <taxon>Neoptera</taxon>
        <taxon>Paraneoptera</taxon>
        <taxon>Hemiptera</taxon>
        <taxon>Heteroptera</taxon>
        <taxon>Panheteroptera</taxon>
        <taxon>Pentatomomorpha</taxon>
        <taxon>Pentatomoidea</taxon>
        <taxon>Pentatomidae</taxon>
        <taxon>Pentatominae</taxon>
        <taxon>Nezara</taxon>
    </lineage>
</organism>
<evidence type="ECO:0000256" key="6">
    <source>
        <dbReference type="ARBA" id="ARBA00023004"/>
    </source>
</evidence>
<dbReference type="GO" id="GO:0051213">
    <property type="term" value="F:dioxygenase activity"/>
    <property type="evidence" value="ECO:0007669"/>
    <property type="project" value="UniProtKB-KW"/>
</dbReference>
<evidence type="ECO:0000256" key="4">
    <source>
        <dbReference type="ARBA" id="ARBA00022964"/>
    </source>
</evidence>
<feature type="compositionally biased region" description="Polar residues" evidence="10">
    <location>
        <begin position="668"/>
        <end position="678"/>
    </location>
</feature>
<dbReference type="InterPro" id="IPR041070">
    <property type="entry name" value="JHD"/>
</dbReference>
<feature type="region of interest" description="Disordered" evidence="10">
    <location>
        <begin position="648"/>
        <end position="703"/>
    </location>
</feature>
<name>A0A9P0EFW1_NEZVI</name>
<dbReference type="PANTHER" id="PTHR23123">
    <property type="entry name" value="PHD/F-BOX CONTAINING PROTEIN"/>
    <property type="match status" value="1"/>
</dbReference>
<feature type="region of interest" description="Disordered" evidence="10">
    <location>
        <begin position="401"/>
        <end position="420"/>
    </location>
</feature>
<keyword evidence="9" id="KW-0539">Nucleus</keyword>
<keyword evidence="7" id="KW-0805">Transcription regulation</keyword>
<feature type="compositionally biased region" description="Polar residues" evidence="10">
    <location>
        <begin position="484"/>
        <end position="499"/>
    </location>
</feature>
<dbReference type="Gene3D" id="2.60.120.650">
    <property type="entry name" value="Cupin"/>
    <property type="match status" value="1"/>
</dbReference>
<protein>
    <recommendedName>
        <fullName evidence="11">JmjC domain-containing protein</fullName>
    </recommendedName>
</protein>
<dbReference type="PROSITE" id="PS51184">
    <property type="entry name" value="JMJC"/>
    <property type="match status" value="1"/>
</dbReference>
<dbReference type="OrthoDB" id="5876800at2759"/>
<proteinExistence type="predicted"/>
<keyword evidence="5" id="KW-0560">Oxidoreductase</keyword>
<evidence type="ECO:0000256" key="7">
    <source>
        <dbReference type="ARBA" id="ARBA00023015"/>
    </source>
</evidence>
<evidence type="ECO:0000256" key="2">
    <source>
        <dbReference type="ARBA" id="ARBA00022723"/>
    </source>
</evidence>
<reference evidence="12" key="1">
    <citation type="submission" date="2022-01" db="EMBL/GenBank/DDBJ databases">
        <authorList>
            <person name="King R."/>
        </authorList>
    </citation>
    <scope>NUCLEOTIDE SEQUENCE</scope>
</reference>
<evidence type="ECO:0000313" key="12">
    <source>
        <dbReference type="EMBL" id="CAH1393051.1"/>
    </source>
</evidence>
<dbReference type="GO" id="GO:0006325">
    <property type="term" value="P:chromatin organization"/>
    <property type="evidence" value="ECO:0007669"/>
    <property type="project" value="UniProtKB-KW"/>
</dbReference>
<keyword evidence="8" id="KW-0804">Transcription</keyword>
<feature type="region of interest" description="Disordered" evidence="10">
    <location>
        <begin position="439"/>
        <end position="515"/>
    </location>
</feature>
<feature type="compositionally biased region" description="Low complexity" evidence="10">
    <location>
        <begin position="468"/>
        <end position="483"/>
    </location>
</feature>
<dbReference type="SMART" id="SM00558">
    <property type="entry name" value="JmjC"/>
    <property type="match status" value="1"/>
</dbReference>
<feature type="domain" description="JmjC" evidence="11">
    <location>
        <begin position="123"/>
        <end position="284"/>
    </location>
</feature>
<evidence type="ECO:0000313" key="13">
    <source>
        <dbReference type="Proteomes" id="UP001152798"/>
    </source>
</evidence>
<dbReference type="Pfam" id="PF17811">
    <property type="entry name" value="JHD"/>
    <property type="match status" value="1"/>
</dbReference>
<dbReference type="GO" id="GO:0046872">
    <property type="term" value="F:metal ion binding"/>
    <property type="evidence" value="ECO:0007669"/>
    <property type="project" value="UniProtKB-KW"/>
</dbReference>
<keyword evidence="3" id="KW-0156">Chromatin regulator</keyword>
<dbReference type="Gene3D" id="1.20.58.1360">
    <property type="match status" value="1"/>
</dbReference>